<organism evidence="2 3">
    <name type="scientific">Vibrio aquaticus</name>
    <dbReference type="NCBI Taxonomy" id="2496559"/>
    <lineage>
        <taxon>Bacteria</taxon>
        <taxon>Pseudomonadati</taxon>
        <taxon>Pseudomonadota</taxon>
        <taxon>Gammaproteobacteria</taxon>
        <taxon>Vibrionales</taxon>
        <taxon>Vibrionaceae</taxon>
        <taxon>Vibrio</taxon>
    </lineage>
</organism>
<name>A0A432CZP8_9VIBR</name>
<dbReference type="Pfam" id="PF07963">
    <property type="entry name" value="N_methyl"/>
    <property type="match status" value="1"/>
</dbReference>
<reference evidence="2 3" key="1">
    <citation type="submission" date="2018-12" db="EMBL/GenBank/DDBJ databases">
        <title>Vibrio sp. isolated from China Sea.</title>
        <authorList>
            <person name="Li Y."/>
        </authorList>
    </citation>
    <scope>NUCLEOTIDE SEQUENCE [LARGE SCALE GENOMIC DNA]</scope>
    <source>
        <strain evidence="2 3">BEI207</strain>
    </source>
</reference>
<comment type="caution">
    <text evidence="2">The sequence shown here is derived from an EMBL/GenBank/DDBJ whole genome shotgun (WGS) entry which is preliminary data.</text>
</comment>
<keyword evidence="1" id="KW-0812">Transmembrane</keyword>
<dbReference type="RefSeq" id="WP_126573810.1">
    <property type="nucleotide sequence ID" value="NZ_RXZH01000002.1"/>
</dbReference>
<sequence>MQNIQKEKGFTLIEMIIVIVLLAVLAIFAAPRFLNFASDSRTAAFETTFGNMTSAVQIYRGACLARGGDVVDEKGGRPDGYTQGTDVEGIGSNFTGSCFPVSNTKDTNSYIKRDINNPQACVELVETLTATDYFSKSSLDYPPRNTLGGSNKQTVSASNLQQAIDEGYNVFIHQRFNVGVSYCHYYQLDGDLHNASYYLYNAMEGEISEGRQDISNGFTWTDQLALY</sequence>
<accession>A0A432CZP8</accession>
<keyword evidence="3" id="KW-1185">Reference proteome</keyword>
<keyword evidence="1" id="KW-1133">Transmembrane helix</keyword>
<protein>
    <submittedName>
        <fullName evidence="2">Type II secretion system protein</fullName>
    </submittedName>
</protein>
<dbReference type="AlphaFoldDB" id="A0A432CZP8"/>
<proteinExistence type="predicted"/>
<dbReference type="EMBL" id="RXZH01000002">
    <property type="protein sequence ID" value="RTZ16788.1"/>
    <property type="molecule type" value="Genomic_DNA"/>
</dbReference>
<dbReference type="OrthoDB" id="5873363at2"/>
<evidence type="ECO:0000313" key="3">
    <source>
        <dbReference type="Proteomes" id="UP000268973"/>
    </source>
</evidence>
<dbReference type="NCBIfam" id="TIGR02532">
    <property type="entry name" value="IV_pilin_GFxxxE"/>
    <property type="match status" value="1"/>
</dbReference>
<dbReference type="SUPFAM" id="SSF54523">
    <property type="entry name" value="Pili subunits"/>
    <property type="match status" value="1"/>
</dbReference>
<evidence type="ECO:0000256" key="1">
    <source>
        <dbReference type="SAM" id="Phobius"/>
    </source>
</evidence>
<dbReference type="PROSITE" id="PS00409">
    <property type="entry name" value="PROKAR_NTER_METHYL"/>
    <property type="match status" value="1"/>
</dbReference>
<keyword evidence="1" id="KW-0472">Membrane</keyword>
<dbReference type="InterPro" id="IPR012902">
    <property type="entry name" value="N_methyl_site"/>
</dbReference>
<evidence type="ECO:0000313" key="2">
    <source>
        <dbReference type="EMBL" id="RTZ16788.1"/>
    </source>
</evidence>
<dbReference type="Proteomes" id="UP000268973">
    <property type="component" value="Unassembled WGS sequence"/>
</dbReference>
<dbReference type="Gene3D" id="3.30.700.10">
    <property type="entry name" value="Glycoprotein, Type 4 Pilin"/>
    <property type="match status" value="1"/>
</dbReference>
<feature type="transmembrane region" description="Helical" evidence="1">
    <location>
        <begin position="12"/>
        <end position="34"/>
    </location>
</feature>
<dbReference type="InterPro" id="IPR045584">
    <property type="entry name" value="Pilin-like"/>
</dbReference>
<gene>
    <name evidence="2" type="ORF">EJ063_08320</name>
</gene>